<dbReference type="PANTHER" id="PTHR11743:SF70">
    <property type="entry name" value="GH26960P-RELATED"/>
    <property type="match status" value="1"/>
</dbReference>
<organism evidence="8 9">
    <name type="scientific">Camellia sinensis</name>
    <name type="common">Tea plant</name>
    <name type="synonym">Thea sinensis</name>
    <dbReference type="NCBI Taxonomy" id="4442"/>
    <lineage>
        <taxon>Eukaryota</taxon>
        <taxon>Viridiplantae</taxon>
        <taxon>Streptophyta</taxon>
        <taxon>Embryophyta</taxon>
        <taxon>Tracheophyta</taxon>
        <taxon>Spermatophyta</taxon>
        <taxon>Magnoliopsida</taxon>
        <taxon>eudicotyledons</taxon>
        <taxon>Gunneridae</taxon>
        <taxon>Pentapetalae</taxon>
        <taxon>asterids</taxon>
        <taxon>Ericales</taxon>
        <taxon>Theaceae</taxon>
        <taxon>Camellia</taxon>
    </lineage>
</organism>
<keyword evidence="5" id="KW-1015">Disulfide bond</keyword>
<keyword evidence="4" id="KW-0788">Thiol protease</keyword>
<dbReference type="PROSITE" id="PS00558">
    <property type="entry name" value="EUKARYOTIC_PORIN"/>
    <property type="match status" value="1"/>
</dbReference>
<comment type="similarity">
    <text evidence="1">Belongs to the eukaryotic mitochondrial porin (TC 1.B.8.1) family.</text>
</comment>
<dbReference type="SUPFAM" id="SSF54001">
    <property type="entry name" value="Cysteine proteinases"/>
    <property type="match status" value="1"/>
</dbReference>
<dbReference type="SMART" id="SM00277">
    <property type="entry name" value="GRAN"/>
    <property type="match status" value="1"/>
</dbReference>
<keyword evidence="6" id="KW-0325">Glycoprotein</keyword>
<name>A0A7J7HEX9_CAMSI</name>
<evidence type="ECO:0000313" key="9">
    <source>
        <dbReference type="Proteomes" id="UP000593564"/>
    </source>
</evidence>
<dbReference type="EMBL" id="JACBKZ010000005">
    <property type="protein sequence ID" value="KAF5950791.1"/>
    <property type="molecule type" value="Genomic_DNA"/>
</dbReference>
<keyword evidence="3" id="KW-0378">Hydrolase</keyword>
<evidence type="ECO:0000256" key="6">
    <source>
        <dbReference type="ARBA" id="ARBA00023180"/>
    </source>
</evidence>
<dbReference type="InterPro" id="IPR023614">
    <property type="entry name" value="Porin_dom_sf"/>
</dbReference>
<dbReference type="PANTHER" id="PTHR11743">
    <property type="entry name" value="VOLTAGE-DEPENDENT ANION-SELECTIVE CHANNEL"/>
    <property type="match status" value="1"/>
</dbReference>
<keyword evidence="2" id="KW-0645">Protease</keyword>
<dbReference type="Pfam" id="PF00112">
    <property type="entry name" value="Peptidase_C1"/>
    <property type="match status" value="1"/>
</dbReference>
<dbReference type="GO" id="GO:0006508">
    <property type="term" value="P:proteolysis"/>
    <property type="evidence" value="ECO:0007669"/>
    <property type="project" value="UniProtKB-KW"/>
</dbReference>
<dbReference type="Proteomes" id="UP000593564">
    <property type="component" value="Unassembled WGS sequence"/>
</dbReference>
<dbReference type="InterPro" id="IPR001925">
    <property type="entry name" value="Porin_Euk"/>
</dbReference>
<dbReference type="AlphaFoldDB" id="A0A7J7HEX9"/>
<dbReference type="InterPro" id="IPR025660">
    <property type="entry name" value="Pept_his_AS"/>
</dbReference>
<evidence type="ECO:0000259" key="7">
    <source>
        <dbReference type="SMART" id="SM00277"/>
    </source>
</evidence>
<proteinExistence type="inferred from homology"/>
<dbReference type="Pfam" id="PF00396">
    <property type="entry name" value="Granulin"/>
    <property type="match status" value="1"/>
</dbReference>
<evidence type="ECO:0000256" key="5">
    <source>
        <dbReference type="ARBA" id="ARBA00023157"/>
    </source>
</evidence>
<evidence type="ECO:0000313" key="8">
    <source>
        <dbReference type="EMBL" id="KAF5950791.1"/>
    </source>
</evidence>
<dbReference type="SUPFAM" id="SSF57277">
    <property type="entry name" value="Granulin repeat"/>
    <property type="match status" value="1"/>
</dbReference>
<comment type="caution">
    <text evidence="8">The sequence shown here is derived from an EMBL/GenBank/DDBJ whole genome shotgun (WGS) entry which is preliminary data.</text>
</comment>
<dbReference type="GO" id="GO:0005741">
    <property type="term" value="C:mitochondrial outer membrane"/>
    <property type="evidence" value="ECO:0007669"/>
    <property type="project" value="InterPro"/>
</dbReference>
<dbReference type="PROSITE" id="PS00639">
    <property type="entry name" value="THIOL_PROTEASE_HIS"/>
    <property type="match status" value="1"/>
</dbReference>
<dbReference type="InterPro" id="IPR027246">
    <property type="entry name" value="Porin_Euk/Tom40"/>
</dbReference>
<dbReference type="FunFam" id="2.10.25.160:FF:000002">
    <property type="entry name" value="Cysteine protease 1"/>
    <property type="match status" value="1"/>
</dbReference>
<feature type="domain" description="Granulins" evidence="7">
    <location>
        <begin position="100"/>
        <end position="157"/>
    </location>
</feature>
<dbReference type="InterPro" id="IPR000668">
    <property type="entry name" value="Peptidase_C1A_C"/>
</dbReference>
<reference evidence="8 9" key="2">
    <citation type="submission" date="2020-07" db="EMBL/GenBank/DDBJ databases">
        <title>Genome assembly of wild tea tree DASZ reveals pedigree and selection history of tea varieties.</title>
        <authorList>
            <person name="Zhang W."/>
        </authorList>
    </citation>
    <scope>NUCLEOTIDE SEQUENCE [LARGE SCALE GENOMIC DNA]</scope>
    <source>
        <strain evidence="9">cv. G240</strain>
        <tissue evidence="8">Leaf</tissue>
    </source>
</reference>
<dbReference type="InterPro" id="IPR000118">
    <property type="entry name" value="Granulin"/>
</dbReference>
<dbReference type="GO" id="GO:0008308">
    <property type="term" value="F:voltage-gated monoatomic anion channel activity"/>
    <property type="evidence" value="ECO:0007669"/>
    <property type="project" value="InterPro"/>
</dbReference>
<dbReference type="Pfam" id="PF01459">
    <property type="entry name" value="Porin_3"/>
    <property type="match status" value="1"/>
</dbReference>
<dbReference type="InterPro" id="IPR037277">
    <property type="entry name" value="Granulin_sf"/>
</dbReference>
<sequence>MYKFSQKAYIFTKGGVFTGHCGTNLDHGVVAVGYGTEDGVDYWVGSNWGENGYIRLERNINSIGGKCGIAQMASYPIKTGSNPPNPGPSPPTPVKPPTVCDDYYNCPAGTTCCCVYQYGSYCFGWGCCPLVSATCCDDHSSCCPNEYPVCDIDGGTCLMLCTTITVDEPAPGLKTIFSFKIPDQRSGKGLMLLHLGLMSPLTPRRDFTKCNAGLSFTNSDLIASLTLNDKGDSLNASYYHTVNPLTKTAVGAEVIHSFSSSVNTITIGTQHSLDPLTTVKARVNNTGKASALIQHEWRPKSLSPFLEK</sequence>
<reference evidence="9" key="1">
    <citation type="journal article" date="2020" name="Nat. Commun.">
        <title>Genome assembly of wild tea tree DASZ reveals pedigree and selection history of tea varieties.</title>
        <authorList>
            <person name="Zhang W."/>
            <person name="Zhang Y."/>
            <person name="Qiu H."/>
            <person name="Guo Y."/>
            <person name="Wan H."/>
            <person name="Zhang X."/>
            <person name="Scossa F."/>
            <person name="Alseekh S."/>
            <person name="Zhang Q."/>
            <person name="Wang P."/>
            <person name="Xu L."/>
            <person name="Schmidt M.H."/>
            <person name="Jia X."/>
            <person name="Li D."/>
            <person name="Zhu A."/>
            <person name="Guo F."/>
            <person name="Chen W."/>
            <person name="Ni D."/>
            <person name="Usadel B."/>
            <person name="Fernie A.R."/>
            <person name="Wen W."/>
        </authorList>
    </citation>
    <scope>NUCLEOTIDE SEQUENCE [LARGE SCALE GENOMIC DNA]</scope>
    <source>
        <strain evidence="9">cv. G240</strain>
    </source>
</reference>
<dbReference type="Gene3D" id="2.10.25.160">
    <property type="entry name" value="Granulin"/>
    <property type="match status" value="1"/>
</dbReference>
<evidence type="ECO:0000256" key="2">
    <source>
        <dbReference type="ARBA" id="ARBA00022670"/>
    </source>
</evidence>
<dbReference type="GO" id="GO:0008234">
    <property type="term" value="F:cysteine-type peptidase activity"/>
    <property type="evidence" value="ECO:0007669"/>
    <property type="project" value="UniProtKB-KW"/>
</dbReference>
<protein>
    <recommendedName>
        <fullName evidence="7">Granulins domain-containing protein</fullName>
    </recommendedName>
</protein>
<dbReference type="Gene3D" id="2.40.160.10">
    <property type="entry name" value="Porin"/>
    <property type="match status" value="1"/>
</dbReference>
<evidence type="ECO:0000256" key="3">
    <source>
        <dbReference type="ARBA" id="ARBA00022801"/>
    </source>
</evidence>
<gene>
    <name evidence="8" type="ORF">HYC85_012784</name>
</gene>
<evidence type="ECO:0000256" key="4">
    <source>
        <dbReference type="ARBA" id="ARBA00022807"/>
    </source>
</evidence>
<accession>A0A7J7HEX9</accession>
<evidence type="ECO:0000256" key="1">
    <source>
        <dbReference type="ARBA" id="ARBA00009624"/>
    </source>
</evidence>
<dbReference type="InterPro" id="IPR038765">
    <property type="entry name" value="Papain-like_cys_pep_sf"/>
</dbReference>
<keyword evidence="9" id="KW-1185">Reference proteome</keyword>
<dbReference type="Gene3D" id="3.90.70.10">
    <property type="entry name" value="Cysteine proteinases"/>
    <property type="match status" value="1"/>
</dbReference>